<dbReference type="AlphaFoldDB" id="A0A8T1VCJ1"/>
<dbReference type="OrthoDB" id="144570at2759"/>
<organism evidence="1 3">
    <name type="scientific">Phytophthora pseudosyringae</name>
    <dbReference type="NCBI Taxonomy" id="221518"/>
    <lineage>
        <taxon>Eukaryota</taxon>
        <taxon>Sar</taxon>
        <taxon>Stramenopiles</taxon>
        <taxon>Oomycota</taxon>
        <taxon>Peronosporomycetes</taxon>
        <taxon>Peronosporales</taxon>
        <taxon>Peronosporaceae</taxon>
        <taxon>Phytophthora</taxon>
    </lineage>
</organism>
<evidence type="ECO:0000313" key="2">
    <source>
        <dbReference type="EMBL" id="KAG7377809.1"/>
    </source>
</evidence>
<name>A0A8T1VCJ1_9STRA</name>
<accession>A0A8T1VCJ1</accession>
<proteinExistence type="predicted"/>
<evidence type="ECO:0000313" key="3">
    <source>
        <dbReference type="Proteomes" id="UP000694044"/>
    </source>
</evidence>
<evidence type="ECO:0000313" key="1">
    <source>
        <dbReference type="EMBL" id="KAG7377808.1"/>
    </source>
</evidence>
<keyword evidence="3" id="KW-1185">Reference proteome</keyword>
<dbReference type="Proteomes" id="UP000694044">
    <property type="component" value="Unassembled WGS sequence"/>
</dbReference>
<dbReference type="EMBL" id="JAGDFM010000479">
    <property type="protein sequence ID" value="KAG7377808.1"/>
    <property type="molecule type" value="Genomic_DNA"/>
</dbReference>
<protein>
    <submittedName>
        <fullName evidence="1">Uncharacterized protein</fullName>
    </submittedName>
</protein>
<dbReference type="EMBL" id="JAGDFM010000479">
    <property type="protein sequence ID" value="KAG7377809.1"/>
    <property type="molecule type" value="Genomic_DNA"/>
</dbReference>
<gene>
    <name evidence="1" type="ORF">PHYPSEUDO_010946</name>
    <name evidence="2" type="ORF">PHYPSEUDO_010947</name>
</gene>
<comment type="caution">
    <text evidence="1">The sequence shown here is derived from an EMBL/GenBank/DDBJ whole genome shotgun (WGS) entry which is preliminary data.</text>
</comment>
<reference evidence="1" key="1">
    <citation type="submission" date="2021-02" db="EMBL/GenBank/DDBJ databases">
        <authorList>
            <person name="Palmer J.M."/>
        </authorList>
    </citation>
    <scope>NUCLEOTIDE SEQUENCE</scope>
    <source>
        <strain evidence="1">SCRP734</strain>
    </source>
</reference>
<sequence>MYGRGSHRSREYAMEDITFSLAAADVVIVDDMNITSAEWWPIVDAVQLQFEENGWDGKMCMVQFTCRDEAHALELNNRTWRPISDDDWDLNPQSLLGR</sequence>